<name>A0A2V0PK91_9CHLO</name>
<comment type="similarity">
    <text evidence="4">Belongs to the cytochrome c oxidase subunit 5C family.</text>
</comment>
<dbReference type="PANTHER" id="PTHR34372">
    <property type="entry name" value="CYTOCHROME C OXIDASE SUBUNIT 5C-2-RELATED"/>
    <property type="match status" value="1"/>
</dbReference>
<evidence type="ECO:0000256" key="7">
    <source>
        <dbReference type="ARBA" id="ARBA00023128"/>
    </source>
</evidence>
<comment type="subcellular location">
    <subcellularLocation>
        <location evidence="3">Membrane</location>
    </subcellularLocation>
    <subcellularLocation>
        <location evidence="2">Mitochondrion</location>
    </subcellularLocation>
</comment>
<dbReference type="GO" id="GO:0016020">
    <property type="term" value="C:membrane"/>
    <property type="evidence" value="ECO:0007669"/>
    <property type="project" value="UniProtKB-SubCell"/>
</dbReference>
<comment type="function">
    <text evidence="1">This protein is one of the nuclear-coded polypeptide chains of cytochrome c oxidase, the terminal oxidase in mitochondrial electron transport.</text>
</comment>
<comment type="caution">
    <text evidence="10">The sequence shown here is derived from an EMBL/GenBank/DDBJ whole genome shotgun (WGS) entry which is preliminary data.</text>
</comment>
<dbReference type="AlphaFoldDB" id="A0A2V0PK91"/>
<keyword evidence="8 9" id="KW-0472">Membrane</keyword>
<gene>
    <name evidence="10" type="ORF">Rsub_12652</name>
</gene>
<dbReference type="GO" id="GO:0005739">
    <property type="term" value="C:mitochondrion"/>
    <property type="evidence" value="ECO:0007669"/>
    <property type="project" value="UniProtKB-SubCell"/>
</dbReference>
<evidence type="ECO:0000256" key="5">
    <source>
        <dbReference type="ARBA" id="ARBA00022692"/>
    </source>
</evidence>
<evidence type="ECO:0000256" key="9">
    <source>
        <dbReference type="SAM" id="Phobius"/>
    </source>
</evidence>
<evidence type="ECO:0000256" key="4">
    <source>
        <dbReference type="ARBA" id="ARBA00009591"/>
    </source>
</evidence>
<keyword evidence="11" id="KW-1185">Reference proteome</keyword>
<proteinExistence type="inferred from homology"/>
<dbReference type="STRING" id="307507.A0A2V0PK91"/>
<dbReference type="Proteomes" id="UP000247498">
    <property type="component" value="Unassembled WGS sequence"/>
</dbReference>
<evidence type="ECO:0000256" key="1">
    <source>
        <dbReference type="ARBA" id="ARBA00002480"/>
    </source>
</evidence>
<accession>A0A2V0PK91</accession>
<evidence type="ECO:0000256" key="8">
    <source>
        <dbReference type="ARBA" id="ARBA00023136"/>
    </source>
</evidence>
<protein>
    <submittedName>
        <fullName evidence="10">Cytochrome c oxidase subunit 5C</fullName>
    </submittedName>
</protein>
<dbReference type="PANTHER" id="PTHR34372:SF2">
    <property type="entry name" value="CYTOCHROME C OXIDASE SUBUNIT 5C-2-RELATED"/>
    <property type="match status" value="1"/>
</dbReference>
<keyword evidence="5 9" id="KW-0812">Transmembrane</keyword>
<evidence type="ECO:0000256" key="2">
    <source>
        <dbReference type="ARBA" id="ARBA00004173"/>
    </source>
</evidence>
<sequence>MSSSVAKAGGKAIYAAQAFLPKPSLSKTANGFSLLREITIGATLGIAAGFVWKTYHWNEKRRIAEYYSALAQKEQEDEAAYTADLRSKLKSLEEELLA</sequence>
<feature type="transmembrane region" description="Helical" evidence="9">
    <location>
        <begin position="34"/>
        <end position="52"/>
    </location>
</feature>
<evidence type="ECO:0000313" key="11">
    <source>
        <dbReference type="Proteomes" id="UP000247498"/>
    </source>
</evidence>
<reference evidence="10 11" key="1">
    <citation type="journal article" date="2018" name="Sci. Rep.">
        <title>Raphidocelis subcapitata (=Pseudokirchneriella subcapitata) provides an insight into genome evolution and environmental adaptations in the Sphaeropleales.</title>
        <authorList>
            <person name="Suzuki S."/>
            <person name="Yamaguchi H."/>
            <person name="Nakajima N."/>
            <person name="Kawachi M."/>
        </authorList>
    </citation>
    <scope>NUCLEOTIDE SEQUENCE [LARGE SCALE GENOMIC DNA]</scope>
    <source>
        <strain evidence="10 11">NIES-35</strain>
    </source>
</reference>
<dbReference type="InParanoid" id="A0A2V0PK91"/>
<dbReference type="OrthoDB" id="506921at2759"/>
<evidence type="ECO:0000256" key="3">
    <source>
        <dbReference type="ARBA" id="ARBA00004370"/>
    </source>
</evidence>
<evidence type="ECO:0000313" key="10">
    <source>
        <dbReference type="EMBL" id="GBF99959.1"/>
    </source>
</evidence>
<dbReference type="InterPro" id="IPR008432">
    <property type="entry name" value="COX5C"/>
</dbReference>
<dbReference type="EMBL" id="BDRX01000182">
    <property type="protein sequence ID" value="GBF99959.1"/>
    <property type="molecule type" value="Genomic_DNA"/>
</dbReference>
<keyword evidence="7" id="KW-0496">Mitochondrion</keyword>
<evidence type="ECO:0000256" key="6">
    <source>
        <dbReference type="ARBA" id="ARBA00022989"/>
    </source>
</evidence>
<keyword evidence="6 9" id="KW-1133">Transmembrane helix</keyword>
<organism evidence="10 11">
    <name type="scientific">Raphidocelis subcapitata</name>
    <dbReference type="NCBI Taxonomy" id="307507"/>
    <lineage>
        <taxon>Eukaryota</taxon>
        <taxon>Viridiplantae</taxon>
        <taxon>Chlorophyta</taxon>
        <taxon>core chlorophytes</taxon>
        <taxon>Chlorophyceae</taxon>
        <taxon>CS clade</taxon>
        <taxon>Sphaeropleales</taxon>
        <taxon>Selenastraceae</taxon>
        <taxon>Raphidocelis</taxon>
    </lineage>
</organism>